<dbReference type="Proteomes" id="UP000821853">
    <property type="component" value="Chromosome 2"/>
</dbReference>
<evidence type="ECO:0000313" key="4">
    <source>
        <dbReference type="Proteomes" id="UP000821853"/>
    </source>
</evidence>
<gene>
    <name evidence="3" type="ORF">HPB48_007082</name>
</gene>
<reference evidence="3 4" key="1">
    <citation type="journal article" date="2020" name="Cell">
        <title>Large-Scale Comparative Analyses of Tick Genomes Elucidate Their Genetic Diversity and Vector Capacities.</title>
        <authorList>
            <consortium name="Tick Genome and Microbiome Consortium (TIGMIC)"/>
            <person name="Jia N."/>
            <person name="Wang J."/>
            <person name="Shi W."/>
            <person name="Du L."/>
            <person name="Sun Y."/>
            <person name="Zhan W."/>
            <person name="Jiang J.F."/>
            <person name="Wang Q."/>
            <person name="Zhang B."/>
            <person name="Ji P."/>
            <person name="Bell-Sakyi L."/>
            <person name="Cui X.M."/>
            <person name="Yuan T.T."/>
            <person name="Jiang B.G."/>
            <person name="Yang W.F."/>
            <person name="Lam T.T."/>
            <person name="Chang Q.C."/>
            <person name="Ding S.J."/>
            <person name="Wang X.J."/>
            <person name="Zhu J.G."/>
            <person name="Ruan X.D."/>
            <person name="Zhao L."/>
            <person name="Wei J.T."/>
            <person name="Ye R.Z."/>
            <person name="Que T.C."/>
            <person name="Du C.H."/>
            <person name="Zhou Y.H."/>
            <person name="Cheng J.X."/>
            <person name="Dai P.F."/>
            <person name="Guo W.B."/>
            <person name="Han X.H."/>
            <person name="Huang E.J."/>
            <person name="Li L.F."/>
            <person name="Wei W."/>
            <person name="Gao Y.C."/>
            <person name="Liu J.Z."/>
            <person name="Shao H.Z."/>
            <person name="Wang X."/>
            <person name="Wang C.C."/>
            <person name="Yang T.C."/>
            <person name="Huo Q.B."/>
            <person name="Li W."/>
            <person name="Chen H.Y."/>
            <person name="Chen S.E."/>
            <person name="Zhou L.G."/>
            <person name="Ni X.B."/>
            <person name="Tian J.H."/>
            <person name="Sheng Y."/>
            <person name="Liu T."/>
            <person name="Pan Y.S."/>
            <person name="Xia L.Y."/>
            <person name="Li J."/>
            <person name="Zhao F."/>
            <person name="Cao W.C."/>
        </authorList>
    </citation>
    <scope>NUCLEOTIDE SEQUENCE [LARGE SCALE GENOMIC DNA]</scope>
    <source>
        <strain evidence="3">HaeL-2018</strain>
    </source>
</reference>
<organism evidence="3 4">
    <name type="scientific">Haemaphysalis longicornis</name>
    <name type="common">Bush tick</name>
    <dbReference type="NCBI Taxonomy" id="44386"/>
    <lineage>
        <taxon>Eukaryota</taxon>
        <taxon>Metazoa</taxon>
        <taxon>Ecdysozoa</taxon>
        <taxon>Arthropoda</taxon>
        <taxon>Chelicerata</taxon>
        <taxon>Arachnida</taxon>
        <taxon>Acari</taxon>
        <taxon>Parasitiformes</taxon>
        <taxon>Ixodida</taxon>
        <taxon>Ixodoidea</taxon>
        <taxon>Ixodidae</taxon>
        <taxon>Haemaphysalinae</taxon>
        <taxon>Haemaphysalis</taxon>
    </lineage>
</organism>
<accession>A0A9J6G3G8</accession>
<name>A0A9J6G3G8_HAELO</name>
<feature type="transmembrane region" description="Helical" evidence="2">
    <location>
        <begin position="95"/>
        <end position="115"/>
    </location>
</feature>
<keyword evidence="2" id="KW-0812">Transmembrane</keyword>
<keyword evidence="2" id="KW-1133">Transmembrane helix</keyword>
<dbReference type="VEuPathDB" id="VectorBase:HLOH_044588"/>
<evidence type="ECO:0000256" key="2">
    <source>
        <dbReference type="SAM" id="Phobius"/>
    </source>
</evidence>
<keyword evidence="2" id="KW-0472">Membrane</keyword>
<keyword evidence="4" id="KW-1185">Reference proteome</keyword>
<evidence type="ECO:0000256" key="1">
    <source>
        <dbReference type="SAM" id="MobiDB-lite"/>
    </source>
</evidence>
<comment type="caution">
    <text evidence="3">The sequence shown here is derived from an EMBL/GenBank/DDBJ whole genome shotgun (WGS) entry which is preliminary data.</text>
</comment>
<protein>
    <submittedName>
        <fullName evidence="3">Uncharacterized protein</fullName>
    </submittedName>
</protein>
<sequence length="262" mass="28534">MSIAARSKPGVDEFPAAPSARDTVTPDGSVPLSSGSRRGVCDYLRGRWRRADDDCVPVNSAVDAVPTWADRTGAESELALLASPFASFHFSPCTLVFLPGFLFSSFFVVLYLYSLPKASMPARLRSCARSGFVDGGTGGRWSDREADWLNPERLKASPGILKAVGQLAADIGTAGRRRDNGETGAAGVATLQALHTTARKWNRVGHFLRLTRQGARKGSLPHVFHLLFLLLPPRCRYAAQRRLMGCPRVRRQLPPQQCSRAS</sequence>
<feature type="region of interest" description="Disordered" evidence="1">
    <location>
        <begin position="1"/>
        <end position="33"/>
    </location>
</feature>
<proteinExistence type="predicted"/>
<dbReference type="EMBL" id="JABSTR010000004">
    <property type="protein sequence ID" value="KAH9368924.1"/>
    <property type="molecule type" value="Genomic_DNA"/>
</dbReference>
<evidence type="ECO:0000313" key="3">
    <source>
        <dbReference type="EMBL" id="KAH9368924.1"/>
    </source>
</evidence>
<dbReference type="AlphaFoldDB" id="A0A9J6G3G8"/>